<gene>
    <name evidence="2" type="ORF">PLAN_60392</name>
</gene>
<name>A0A6J7ZR29_PLARU</name>
<comment type="caution">
    <text evidence="2">The sequence shown here is derived from an EMBL/GenBank/DDBJ whole genome shotgun (WGS) entry which is preliminary data.</text>
</comment>
<dbReference type="RefSeq" id="WP_051319569.1">
    <property type="nucleotide sequence ID" value="NZ_LR812491.1"/>
</dbReference>
<feature type="compositionally biased region" description="Basic and acidic residues" evidence="1">
    <location>
        <begin position="94"/>
        <end position="113"/>
    </location>
</feature>
<keyword evidence="3" id="KW-1185">Reference proteome</keyword>
<feature type="region of interest" description="Disordered" evidence="1">
    <location>
        <begin position="54"/>
        <end position="113"/>
    </location>
</feature>
<feature type="compositionally biased region" description="Low complexity" evidence="1">
    <location>
        <begin position="55"/>
        <end position="73"/>
    </location>
</feature>
<reference evidence="2" key="1">
    <citation type="submission" date="2020-05" db="EMBL/GenBank/DDBJ databases">
        <authorList>
            <consortium name="Genoscope - CEA"/>
            <person name="William W."/>
        </authorList>
    </citation>
    <scope>NUCLEOTIDE SEQUENCE [LARGE SCALE GENOMIC DNA]</scope>
    <source>
        <strain evidence="2">PCC 7821</strain>
    </source>
</reference>
<evidence type="ECO:0000256" key="1">
    <source>
        <dbReference type="SAM" id="MobiDB-lite"/>
    </source>
</evidence>
<protein>
    <submittedName>
        <fullName evidence="2">Uncharacterized protein</fullName>
    </submittedName>
</protein>
<dbReference type="AlphaFoldDB" id="A0A6J7ZR29"/>
<evidence type="ECO:0000313" key="3">
    <source>
        <dbReference type="Proteomes" id="UP000196521"/>
    </source>
</evidence>
<dbReference type="EMBL" id="CZCZ02000016">
    <property type="protein sequence ID" value="CAC5345377.1"/>
    <property type="molecule type" value="Genomic_DNA"/>
</dbReference>
<dbReference type="Proteomes" id="UP000196521">
    <property type="component" value="Unassembled WGS sequence"/>
</dbReference>
<organism evidence="2 3">
    <name type="scientific">Planktothrix rubescens CCAP 1459/22</name>
    <dbReference type="NCBI Taxonomy" id="329571"/>
    <lineage>
        <taxon>Bacteria</taxon>
        <taxon>Bacillati</taxon>
        <taxon>Cyanobacteriota</taxon>
        <taxon>Cyanophyceae</taxon>
        <taxon>Oscillatoriophycideae</taxon>
        <taxon>Oscillatoriales</taxon>
        <taxon>Microcoleaceae</taxon>
        <taxon>Planktothrix</taxon>
    </lineage>
</organism>
<sequence length="113" mass="13595">MQNKEANGLEIYQIKRLEKFDKSYNDLIKKHYRKSKKAEQEFRNLIEDFIKNPEFLSNPSSDSFSDSLSFPSDTSEDGFQFRKKRWRRLPSQPPDKDLKRQINLAKEDTKEYK</sequence>
<evidence type="ECO:0000313" key="2">
    <source>
        <dbReference type="EMBL" id="CAC5345377.1"/>
    </source>
</evidence>
<proteinExistence type="predicted"/>
<accession>A0A6J7ZR29</accession>